<dbReference type="OrthoDB" id="133445at2157"/>
<evidence type="ECO:0000259" key="7">
    <source>
        <dbReference type="Pfam" id="PF01447"/>
    </source>
</evidence>
<dbReference type="InterPro" id="IPR027268">
    <property type="entry name" value="Peptidase_M4/M1_CTD_sf"/>
</dbReference>
<dbReference type="GO" id="GO:0006508">
    <property type="term" value="P:proteolysis"/>
    <property type="evidence" value="ECO:0007669"/>
    <property type="project" value="UniProtKB-KW"/>
</dbReference>
<reference evidence="9 10" key="1">
    <citation type="journal article" date="2016" name="Int. J. Syst. Evol. Microbiol.">
        <title>Methanosarcina flavescens sp. nov., a methanogenic archaeon isolated from a full-scale anaerobic digester.</title>
        <authorList>
            <person name="Kern T."/>
            <person name="Fischer M.A."/>
            <person name="Deppenmeier U."/>
            <person name="Schmitz R.A."/>
            <person name="Rother M."/>
        </authorList>
    </citation>
    <scope>NUCLEOTIDE SEQUENCE [LARGE SCALE GENOMIC DNA]</scope>
    <source>
        <strain evidence="9 10">E03.2</strain>
    </source>
</reference>
<dbReference type="InterPro" id="IPR013856">
    <property type="entry name" value="Peptidase_M4_domain"/>
</dbReference>
<dbReference type="CDD" id="cd09597">
    <property type="entry name" value="M4_TLP"/>
    <property type="match status" value="1"/>
</dbReference>
<sequence length="375" mass="41616">MGDRSLDHITNLKVSHKCFCTFVPPFILENLAKAGIEDATRTLHQERSSFKQIASVVPEIGAFLGTAPVAERGRSARRVFDSQNKAEYQVKLIRDEGGPVVEDDAVNYAYDHIGNFCDYFREKLGRDSIDNNGMDIICNVHFGVKFNNAFFNGKEITIGDGDDIIFTNFSRSREVIAHELAHGVVQWTANLEYRNQSGALNEHFSDVFGTVITQHAEQITADDADWLIGDEIMGPKLYGEALRCMASPGTAYDNDLMGKDPQPDHMRDIYKGPSDNGGVHINSGIMNKAFYLAARELETENAALIWYTALQNLWPTSNFNDAVAQIVRATQLLIKNRKIKSGSTQKVRAAFKEVGLPAKDEANILGSPTAQLIQL</sequence>
<keyword evidence="3" id="KW-0479">Metal-binding</keyword>
<evidence type="ECO:0000256" key="1">
    <source>
        <dbReference type="ARBA" id="ARBA00009388"/>
    </source>
</evidence>
<dbReference type="Gene3D" id="3.10.170.10">
    <property type="match status" value="1"/>
</dbReference>
<name>A0A660HRI0_9EURY</name>
<evidence type="ECO:0000259" key="8">
    <source>
        <dbReference type="Pfam" id="PF02868"/>
    </source>
</evidence>
<evidence type="ECO:0000313" key="9">
    <source>
        <dbReference type="EMBL" id="AYK14676.1"/>
    </source>
</evidence>
<dbReference type="PANTHER" id="PTHR43579">
    <property type="match status" value="1"/>
</dbReference>
<comment type="similarity">
    <text evidence="1">Belongs to the peptidase M4 family.</text>
</comment>
<keyword evidence="5" id="KW-0862">Zinc</keyword>
<evidence type="ECO:0000256" key="6">
    <source>
        <dbReference type="ARBA" id="ARBA00023049"/>
    </source>
</evidence>
<dbReference type="EMBL" id="CP032683">
    <property type="protein sequence ID" value="AYK14676.1"/>
    <property type="molecule type" value="Genomic_DNA"/>
</dbReference>
<evidence type="ECO:0000256" key="2">
    <source>
        <dbReference type="ARBA" id="ARBA00022670"/>
    </source>
</evidence>
<dbReference type="KEGG" id="mfz:AOB57_005265"/>
<keyword evidence="6" id="KW-0482">Metalloprotease</keyword>
<dbReference type="InterPro" id="IPR023612">
    <property type="entry name" value="Peptidase_M4"/>
</dbReference>
<evidence type="ECO:0000313" key="10">
    <source>
        <dbReference type="Proteomes" id="UP000053087"/>
    </source>
</evidence>
<evidence type="ECO:0000256" key="5">
    <source>
        <dbReference type="ARBA" id="ARBA00022833"/>
    </source>
</evidence>
<dbReference type="AlphaFoldDB" id="A0A660HRI0"/>
<evidence type="ECO:0000256" key="4">
    <source>
        <dbReference type="ARBA" id="ARBA00022801"/>
    </source>
</evidence>
<dbReference type="SUPFAM" id="SSF55486">
    <property type="entry name" value="Metalloproteases ('zincins'), catalytic domain"/>
    <property type="match status" value="1"/>
</dbReference>
<keyword evidence="2" id="KW-0645">Protease</keyword>
<evidence type="ECO:0000256" key="3">
    <source>
        <dbReference type="ARBA" id="ARBA00022723"/>
    </source>
</evidence>
<keyword evidence="4" id="KW-0378">Hydrolase</keyword>
<accession>A0A660HRI0</accession>
<organism evidence="9 10">
    <name type="scientific">Methanosarcina flavescens</name>
    <dbReference type="NCBI Taxonomy" id="1715806"/>
    <lineage>
        <taxon>Archaea</taxon>
        <taxon>Methanobacteriati</taxon>
        <taxon>Methanobacteriota</taxon>
        <taxon>Stenosarchaea group</taxon>
        <taxon>Methanomicrobia</taxon>
        <taxon>Methanosarcinales</taxon>
        <taxon>Methanosarcinaceae</taxon>
        <taxon>Methanosarcina</taxon>
    </lineage>
</organism>
<dbReference type="GO" id="GO:0046872">
    <property type="term" value="F:metal ion binding"/>
    <property type="evidence" value="ECO:0007669"/>
    <property type="project" value="UniProtKB-KW"/>
</dbReference>
<dbReference type="Pfam" id="PF01447">
    <property type="entry name" value="Peptidase_M4"/>
    <property type="match status" value="1"/>
</dbReference>
<keyword evidence="10" id="KW-1185">Reference proteome</keyword>
<feature type="domain" description="Peptidase M4" evidence="7">
    <location>
        <begin position="102"/>
        <end position="186"/>
    </location>
</feature>
<dbReference type="PRINTS" id="PR00730">
    <property type="entry name" value="THERMOLYSIN"/>
</dbReference>
<gene>
    <name evidence="9" type="ORF">AOB57_005265</name>
</gene>
<dbReference type="PANTHER" id="PTHR43579:SF1">
    <property type="entry name" value="NEUTRAL METALLOPROTEINASE"/>
    <property type="match status" value="1"/>
</dbReference>
<dbReference type="Gene3D" id="1.10.390.10">
    <property type="entry name" value="Neutral Protease Domain 2"/>
    <property type="match status" value="1"/>
</dbReference>
<proteinExistence type="inferred from homology"/>
<dbReference type="Proteomes" id="UP000053087">
    <property type="component" value="Chromosome"/>
</dbReference>
<dbReference type="Pfam" id="PF02868">
    <property type="entry name" value="Peptidase_M4_C"/>
    <property type="match status" value="1"/>
</dbReference>
<feature type="domain" description="Peptidase M4 C-terminal" evidence="8">
    <location>
        <begin position="189"/>
        <end position="355"/>
    </location>
</feature>
<dbReference type="GO" id="GO:0004222">
    <property type="term" value="F:metalloendopeptidase activity"/>
    <property type="evidence" value="ECO:0007669"/>
    <property type="project" value="InterPro"/>
</dbReference>
<protein>
    <submittedName>
        <fullName evidence="9">Peptidase M4 family protein</fullName>
    </submittedName>
</protein>
<dbReference type="InterPro" id="IPR052759">
    <property type="entry name" value="Metalloprotease_M4"/>
</dbReference>
<dbReference type="InterPro" id="IPR001570">
    <property type="entry name" value="Peptidase_M4_C_domain"/>
</dbReference>